<proteinExistence type="inferred from homology"/>
<evidence type="ECO:0000259" key="8">
    <source>
        <dbReference type="Pfam" id="PF07992"/>
    </source>
</evidence>
<dbReference type="Pfam" id="PF07992">
    <property type="entry name" value="Pyr_redox_2"/>
    <property type="match status" value="1"/>
</dbReference>
<sequence>MSAQVAQPNRGIHLDVDHLKRAYSPRSPLAEGEQGATLGIVGIDPSKPKAIIDSNIHVEDKLRARQRYREERAKRLGGFAQYLDPASSQHLSRFAEDPWIDPVRPNFGAAFPERCRFLIVGTGISGLLYARNLIKGGFKVGDIHMIDTAGGFGGSWYWNRYPGIMCDLEASIYLPVLEDLNYTPKDRYASGEEIRGYLNSLAEHYSLPSVASFQTQARFMQWDEENKEYNVTVTQKQSGQTGDREVHFKADFVIMAAGVLDRPKLPAVPGIDSFGGDSFHTARWDYSITGGAPGKGNYDLFKLQDKKVAIVGTGATAVQAVPHLAKYAKHLYVIQRTPAAVDARDNKAIDPRTYAKDVATHPGWQRERQANFNAFTNKEDPLPSVNMVNDEWTRFNTYCAVLGTGHPGKGFDGSREKLGDYIELLHEIDIARQEKIRRRLDTIVRDSKTADLLKPWYAGWCKRPCFHDEYLDSFNQSNVTLVYTNGKSIEGASASGLLVNGKEIDVDVIIWSTGFNPTGMIDPATRAGGMQLIGRNGVSMRDTFDSGVATLHGVISRHIPNVFFAGPLQAANAVNYTYTTDCLSEHCVYMIQSALRRSGGAKVALEPSEQGVLEWGNRIAKGASLLGAVVGCTPGYLNGEGAADRPKSAGERAKGARGATYTGGSEAFMREIGEWRREGSMKGMEVRVQENRS</sequence>
<feature type="domain" description="FAD/NAD(P)-binding" evidence="8">
    <location>
        <begin position="118"/>
        <end position="405"/>
    </location>
</feature>
<comment type="similarity">
    <text evidence="2">Belongs to the FAD-binding monooxygenase family.</text>
</comment>
<dbReference type="GeneID" id="54491040"/>
<organism evidence="9 10">
    <name type="scientific">Pseudovirgaria hyperparasitica</name>
    <dbReference type="NCBI Taxonomy" id="470096"/>
    <lineage>
        <taxon>Eukaryota</taxon>
        <taxon>Fungi</taxon>
        <taxon>Dikarya</taxon>
        <taxon>Ascomycota</taxon>
        <taxon>Pezizomycotina</taxon>
        <taxon>Dothideomycetes</taxon>
        <taxon>Dothideomycetes incertae sedis</taxon>
        <taxon>Acrospermales</taxon>
        <taxon>Acrospermaceae</taxon>
        <taxon>Pseudovirgaria</taxon>
    </lineage>
</organism>
<name>A0A6A6W000_9PEZI</name>
<protein>
    <submittedName>
        <fullName evidence="9">FAD/NAD(P)-binding domain-containing protein</fullName>
    </submittedName>
</protein>
<dbReference type="Proteomes" id="UP000799437">
    <property type="component" value="Unassembled WGS sequence"/>
</dbReference>
<evidence type="ECO:0000256" key="2">
    <source>
        <dbReference type="ARBA" id="ARBA00010139"/>
    </source>
</evidence>
<accession>A0A6A6W000</accession>
<dbReference type="PANTHER" id="PTHR43098:SF2">
    <property type="entry name" value="FAD-BINDING MONOOXYGENASE AUSB-RELATED"/>
    <property type="match status" value="1"/>
</dbReference>
<evidence type="ECO:0000256" key="6">
    <source>
        <dbReference type="ARBA" id="ARBA00023002"/>
    </source>
</evidence>
<keyword evidence="3" id="KW-0285">Flavoprotein</keyword>
<comment type="cofactor">
    <cofactor evidence="1">
        <name>FAD</name>
        <dbReference type="ChEBI" id="CHEBI:57692"/>
    </cofactor>
</comment>
<reference evidence="9" key="1">
    <citation type="journal article" date="2020" name="Stud. Mycol.">
        <title>101 Dothideomycetes genomes: a test case for predicting lifestyles and emergence of pathogens.</title>
        <authorList>
            <person name="Haridas S."/>
            <person name="Albert R."/>
            <person name="Binder M."/>
            <person name="Bloem J."/>
            <person name="Labutti K."/>
            <person name="Salamov A."/>
            <person name="Andreopoulos B."/>
            <person name="Baker S."/>
            <person name="Barry K."/>
            <person name="Bills G."/>
            <person name="Bluhm B."/>
            <person name="Cannon C."/>
            <person name="Castanera R."/>
            <person name="Culley D."/>
            <person name="Daum C."/>
            <person name="Ezra D."/>
            <person name="Gonzalez J."/>
            <person name="Henrissat B."/>
            <person name="Kuo A."/>
            <person name="Liang C."/>
            <person name="Lipzen A."/>
            <person name="Lutzoni F."/>
            <person name="Magnuson J."/>
            <person name="Mondo S."/>
            <person name="Nolan M."/>
            <person name="Ohm R."/>
            <person name="Pangilinan J."/>
            <person name="Park H.-J."/>
            <person name="Ramirez L."/>
            <person name="Alfaro M."/>
            <person name="Sun H."/>
            <person name="Tritt A."/>
            <person name="Yoshinaga Y."/>
            <person name="Zwiers L.-H."/>
            <person name="Turgeon B."/>
            <person name="Goodwin S."/>
            <person name="Spatafora J."/>
            <person name="Crous P."/>
            <person name="Grigoriev I."/>
        </authorList>
    </citation>
    <scope>NUCLEOTIDE SEQUENCE</scope>
    <source>
        <strain evidence="9">CBS 121739</strain>
    </source>
</reference>
<evidence type="ECO:0000256" key="4">
    <source>
        <dbReference type="ARBA" id="ARBA00022827"/>
    </source>
</evidence>
<keyword evidence="6" id="KW-0560">Oxidoreductase</keyword>
<dbReference type="InterPro" id="IPR050775">
    <property type="entry name" value="FAD-binding_Monooxygenases"/>
</dbReference>
<dbReference type="EMBL" id="ML996576">
    <property type="protein sequence ID" value="KAF2755873.1"/>
    <property type="molecule type" value="Genomic_DNA"/>
</dbReference>
<dbReference type="InterPro" id="IPR036188">
    <property type="entry name" value="FAD/NAD-bd_sf"/>
</dbReference>
<dbReference type="RefSeq" id="XP_033598324.1">
    <property type="nucleotide sequence ID" value="XM_033749986.1"/>
</dbReference>
<gene>
    <name evidence="9" type="ORF">EJ05DRAFT_80890</name>
</gene>
<evidence type="ECO:0000313" key="9">
    <source>
        <dbReference type="EMBL" id="KAF2755873.1"/>
    </source>
</evidence>
<feature type="compositionally biased region" description="Basic and acidic residues" evidence="7">
    <location>
        <begin position="642"/>
        <end position="654"/>
    </location>
</feature>
<evidence type="ECO:0000256" key="3">
    <source>
        <dbReference type="ARBA" id="ARBA00022630"/>
    </source>
</evidence>
<dbReference type="PANTHER" id="PTHR43098">
    <property type="entry name" value="L-ORNITHINE N(5)-MONOOXYGENASE-RELATED"/>
    <property type="match status" value="1"/>
</dbReference>
<dbReference type="AlphaFoldDB" id="A0A6A6W000"/>
<dbReference type="SUPFAM" id="SSF51905">
    <property type="entry name" value="FAD/NAD(P)-binding domain"/>
    <property type="match status" value="1"/>
</dbReference>
<evidence type="ECO:0000256" key="1">
    <source>
        <dbReference type="ARBA" id="ARBA00001974"/>
    </source>
</evidence>
<dbReference type="InterPro" id="IPR023753">
    <property type="entry name" value="FAD/NAD-binding_dom"/>
</dbReference>
<feature type="region of interest" description="Disordered" evidence="7">
    <location>
        <begin position="640"/>
        <end position="660"/>
    </location>
</feature>
<keyword evidence="4" id="KW-0274">FAD</keyword>
<dbReference type="OrthoDB" id="66881at2759"/>
<keyword evidence="10" id="KW-1185">Reference proteome</keyword>
<evidence type="ECO:0000256" key="5">
    <source>
        <dbReference type="ARBA" id="ARBA00022857"/>
    </source>
</evidence>
<evidence type="ECO:0000256" key="7">
    <source>
        <dbReference type="SAM" id="MobiDB-lite"/>
    </source>
</evidence>
<keyword evidence="5" id="KW-0521">NADP</keyword>
<dbReference type="GO" id="GO:0016491">
    <property type="term" value="F:oxidoreductase activity"/>
    <property type="evidence" value="ECO:0007669"/>
    <property type="project" value="UniProtKB-KW"/>
</dbReference>
<dbReference type="Gene3D" id="3.50.50.60">
    <property type="entry name" value="FAD/NAD(P)-binding domain"/>
    <property type="match status" value="3"/>
</dbReference>
<evidence type="ECO:0000313" key="10">
    <source>
        <dbReference type="Proteomes" id="UP000799437"/>
    </source>
</evidence>